<comment type="caution">
    <text evidence="3">The sequence shown here is derived from an EMBL/GenBank/DDBJ whole genome shotgun (WGS) entry which is preliminary data.</text>
</comment>
<dbReference type="InterPro" id="IPR000192">
    <property type="entry name" value="Aminotrans_V_dom"/>
</dbReference>
<keyword evidence="4" id="KW-1185">Reference proteome</keyword>
<gene>
    <name evidence="3" type="ORF">CKO31_25285</name>
</gene>
<dbReference type="PANTHER" id="PTHR43092:SF2">
    <property type="entry name" value="HERCYNYLCYSTEINE SULFOXIDE LYASE"/>
    <property type="match status" value="1"/>
</dbReference>
<protein>
    <recommendedName>
        <fullName evidence="2">Aminotransferase class V domain-containing protein</fullName>
    </recommendedName>
</protein>
<evidence type="ECO:0000313" key="3">
    <source>
        <dbReference type="EMBL" id="MBK1633978.1"/>
    </source>
</evidence>
<dbReference type="Pfam" id="PF00266">
    <property type="entry name" value="Aminotran_5"/>
    <property type="match status" value="1"/>
</dbReference>
<evidence type="ECO:0000256" key="1">
    <source>
        <dbReference type="ARBA" id="ARBA00022898"/>
    </source>
</evidence>
<dbReference type="RefSeq" id="WP_200243679.1">
    <property type="nucleotide sequence ID" value="NZ_NRRV01000169.1"/>
</dbReference>
<reference evidence="3 4" key="1">
    <citation type="journal article" date="2020" name="Microorganisms">
        <title>Osmotic Adaptation and Compatible Solute Biosynthesis of Phototrophic Bacteria as Revealed from Genome Analyses.</title>
        <authorList>
            <person name="Imhoff J.F."/>
            <person name="Rahn T."/>
            <person name="Kunzel S."/>
            <person name="Keller A."/>
            <person name="Neulinger S.C."/>
        </authorList>
    </citation>
    <scope>NUCLEOTIDE SEQUENCE [LARGE SCALE GENOMIC DNA]</scope>
    <source>
        <strain evidence="3 4">DSM 6210</strain>
    </source>
</reference>
<dbReference type="EMBL" id="NRRV01000169">
    <property type="protein sequence ID" value="MBK1633978.1"/>
    <property type="molecule type" value="Genomic_DNA"/>
</dbReference>
<dbReference type="Proteomes" id="UP000748752">
    <property type="component" value="Unassembled WGS sequence"/>
</dbReference>
<dbReference type="InterPro" id="IPR015421">
    <property type="entry name" value="PyrdxlP-dep_Trfase_major"/>
</dbReference>
<sequence>MVSNKSPDLTIEEAQRQFTSLPTDFIYMNNGTEGSMPADVIAKYTQKLKDWARNPTTAYETDSTLGKQQKQNRQAMADFLGVRLNNVCLTDNTTMGINMVLMGLNFVAGDKVVITDNEHPCVVSPLWVLKQRLGVAVEVVDFPHPQALRDMDAKGLLDHLFCEEALLKNAKALCISHVYPTVGVRLPLDEVRRRADDLNIRYLIVDGAQGVGMVDLGRPENQVTNCDFYAGPTHKWMNGPPGTGWLYVKNERIRPPEYWPPLSQKMAAYVCDHDNHEQLPMAEALQVRGCSSIPAYVGVVELLGFFRRLGGQAPVEQHILGLSAKVRAFI</sequence>
<accession>A0ABS1CPV8</accession>
<evidence type="ECO:0000259" key="2">
    <source>
        <dbReference type="Pfam" id="PF00266"/>
    </source>
</evidence>
<name>A0ABS1CPV8_9GAMM</name>
<feature type="non-terminal residue" evidence="3">
    <location>
        <position position="330"/>
    </location>
</feature>
<evidence type="ECO:0000313" key="4">
    <source>
        <dbReference type="Proteomes" id="UP000748752"/>
    </source>
</evidence>
<dbReference type="PANTHER" id="PTHR43092">
    <property type="entry name" value="L-CYSTEINE DESULFHYDRASE"/>
    <property type="match status" value="1"/>
</dbReference>
<dbReference type="Gene3D" id="3.40.640.10">
    <property type="entry name" value="Type I PLP-dependent aspartate aminotransferase-like (Major domain)"/>
    <property type="match status" value="1"/>
</dbReference>
<organism evidence="3 4">
    <name type="scientific">Thiohalocapsa halophila</name>
    <dbReference type="NCBI Taxonomy" id="69359"/>
    <lineage>
        <taxon>Bacteria</taxon>
        <taxon>Pseudomonadati</taxon>
        <taxon>Pseudomonadota</taxon>
        <taxon>Gammaproteobacteria</taxon>
        <taxon>Chromatiales</taxon>
        <taxon>Chromatiaceae</taxon>
        <taxon>Thiohalocapsa</taxon>
    </lineage>
</organism>
<dbReference type="SUPFAM" id="SSF53383">
    <property type="entry name" value="PLP-dependent transferases"/>
    <property type="match status" value="1"/>
</dbReference>
<proteinExistence type="predicted"/>
<dbReference type="InterPro" id="IPR015424">
    <property type="entry name" value="PyrdxlP-dep_Trfase"/>
</dbReference>
<keyword evidence="1" id="KW-0663">Pyridoxal phosphate</keyword>
<feature type="domain" description="Aminotransferase class V" evidence="2">
    <location>
        <begin position="27"/>
        <end position="318"/>
    </location>
</feature>